<dbReference type="InterPro" id="IPR022880">
    <property type="entry name" value="DNApol_IV"/>
</dbReference>
<gene>
    <name evidence="2" type="primary">dinB_27</name>
    <name evidence="2" type="ORF">SDC9_82340</name>
</gene>
<name>A0A644Z562_9ZZZZ</name>
<keyword evidence="2" id="KW-0808">Transferase</keyword>
<dbReference type="InterPro" id="IPR001126">
    <property type="entry name" value="UmuC"/>
</dbReference>
<dbReference type="GO" id="GO:0003684">
    <property type="term" value="F:damaged DNA binding"/>
    <property type="evidence" value="ECO:0007669"/>
    <property type="project" value="InterPro"/>
</dbReference>
<dbReference type="Gene3D" id="3.30.1490.100">
    <property type="entry name" value="DNA polymerase, Y-family, little finger domain"/>
    <property type="match status" value="1"/>
</dbReference>
<reference evidence="2" key="1">
    <citation type="submission" date="2019-08" db="EMBL/GenBank/DDBJ databases">
        <authorList>
            <person name="Kucharzyk K."/>
            <person name="Murdoch R.W."/>
            <person name="Higgins S."/>
            <person name="Loffler F."/>
        </authorList>
    </citation>
    <scope>NUCLEOTIDE SEQUENCE</scope>
</reference>
<proteinExistence type="inferred from homology"/>
<organism evidence="2">
    <name type="scientific">bioreactor metagenome</name>
    <dbReference type="NCBI Taxonomy" id="1076179"/>
    <lineage>
        <taxon>unclassified sequences</taxon>
        <taxon>metagenomes</taxon>
        <taxon>ecological metagenomes</taxon>
    </lineage>
</organism>
<dbReference type="Gene3D" id="3.40.1170.60">
    <property type="match status" value="1"/>
</dbReference>
<dbReference type="Gene3D" id="1.10.150.20">
    <property type="entry name" value="5' to 3' exonuclease, C-terminal subdomain"/>
    <property type="match status" value="1"/>
</dbReference>
<dbReference type="Pfam" id="PF00817">
    <property type="entry name" value="IMS"/>
    <property type="match status" value="1"/>
</dbReference>
<feature type="domain" description="UmuC" evidence="1">
    <location>
        <begin position="5"/>
        <end position="187"/>
    </location>
</feature>
<dbReference type="PANTHER" id="PTHR11076">
    <property type="entry name" value="DNA REPAIR POLYMERASE UMUC / TRANSFERASE FAMILY MEMBER"/>
    <property type="match status" value="1"/>
</dbReference>
<dbReference type="Pfam" id="PF11799">
    <property type="entry name" value="IMS_C"/>
    <property type="match status" value="1"/>
</dbReference>
<dbReference type="AlphaFoldDB" id="A0A644Z562"/>
<dbReference type="HAMAP" id="MF_01113">
    <property type="entry name" value="DNApol_IV"/>
    <property type="match status" value="1"/>
</dbReference>
<dbReference type="CDD" id="cd03586">
    <property type="entry name" value="PolY_Pol_IV_kappa"/>
    <property type="match status" value="1"/>
</dbReference>
<dbReference type="InterPro" id="IPR043128">
    <property type="entry name" value="Rev_trsase/Diguanyl_cyclase"/>
</dbReference>
<sequence>MSRTILHVDLNNFYASVECLYNPSIRDKAVAVVGDAEARHGIVLAKNGIAKKLGIKTGDAIWEAKLKCRDLVTVSADFRKYLRFSKLAKSIYADYTNQIEAFGVDECWLDITGSTHLFGSGREVADEIRARFKEELGLTASVGVSFNKIFAKLGSDIKKPDATTVISEENFRDIVWPLPIGELLYVGRSTRNKLNNRSIYTIGDLANRDIEKLKLLLGVWGETLWCFSNGLDAAPVRKTGEESLIKSIGNSTTTARDLVNPQDVKLIIYVLAESIAARLRQHGLRCKTVSISVRDKDLYSFEKQNKLKRPTFISEDIAGKAMDIFNASYNWDKPIRSIGVRGMDLVTADGNIQLDLFDGDNISGEMLERAIDSLRKRFGHYSIQRCAMLLDRHLTGFNPKDDHIIHPVSYFK</sequence>
<dbReference type="SUPFAM" id="SSF56672">
    <property type="entry name" value="DNA/RNA polymerases"/>
    <property type="match status" value="1"/>
</dbReference>
<dbReference type="GO" id="GO:0009432">
    <property type="term" value="P:SOS response"/>
    <property type="evidence" value="ECO:0007669"/>
    <property type="project" value="TreeGrafter"/>
</dbReference>
<keyword evidence="2" id="KW-0548">Nucleotidyltransferase</keyword>
<dbReference type="InterPro" id="IPR017961">
    <property type="entry name" value="DNA_pol_Y-fam_little_finger"/>
</dbReference>
<dbReference type="InterPro" id="IPR050116">
    <property type="entry name" value="DNA_polymerase-Y"/>
</dbReference>
<dbReference type="GO" id="GO:0006281">
    <property type="term" value="P:DNA repair"/>
    <property type="evidence" value="ECO:0007669"/>
    <property type="project" value="InterPro"/>
</dbReference>
<dbReference type="Gene3D" id="3.30.70.270">
    <property type="match status" value="1"/>
</dbReference>
<dbReference type="SUPFAM" id="SSF100879">
    <property type="entry name" value="Lesion bypass DNA polymerase (Y-family), little finger domain"/>
    <property type="match status" value="1"/>
</dbReference>
<evidence type="ECO:0000259" key="1">
    <source>
        <dbReference type="PROSITE" id="PS50173"/>
    </source>
</evidence>
<dbReference type="EMBL" id="VSSQ01007384">
    <property type="protein sequence ID" value="MPM35747.1"/>
    <property type="molecule type" value="Genomic_DNA"/>
</dbReference>
<evidence type="ECO:0000313" key="2">
    <source>
        <dbReference type="EMBL" id="MPM35747.1"/>
    </source>
</evidence>
<dbReference type="GO" id="GO:0003887">
    <property type="term" value="F:DNA-directed DNA polymerase activity"/>
    <property type="evidence" value="ECO:0007669"/>
    <property type="project" value="UniProtKB-EC"/>
</dbReference>
<dbReference type="PANTHER" id="PTHR11076:SF35">
    <property type="entry name" value="DNA REPAIR PROTEIN HOMOLOG YOBH"/>
    <property type="match status" value="1"/>
</dbReference>
<dbReference type="PROSITE" id="PS50173">
    <property type="entry name" value="UMUC"/>
    <property type="match status" value="1"/>
</dbReference>
<dbReference type="GO" id="GO:0042276">
    <property type="term" value="P:error-prone translesion synthesis"/>
    <property type="evidence" value="ECO:0007669"/>
    <property type="project" value="TreeGrafter"/>
</dbReference>
<dbReference type="InterPro" id="IPR036775">
    <property type="entry name" value="DNA_pol_Y-fam_lit_finger_sf"/>
</dbReference>
<dbReference type="InterPro" id="IPR043502">
    <property type="entry name" value="DNA/RNA_pol_sf"/>
</dbReference>
<dbReference type="EC" id="2.7.7.7" evidence="2"/>
<comment type="caution">
    <text evidence="2">The sequence shown here is derived from an EMBL/GenBank/DDBJ whole genome shotgun (WGS) entry which is preliminary data.</text>
</comment>
<dbReference type="GO" id="GO:0005829">
    <property type="term" value="C:cytosol"/>
    <property type="evidence" value="ECO:0007669"/>
    <property type="project" value="TreeGrafter"/>
</dbReference>
<protein>
    <submittedName>
        <fullName evidence="2">DNA polymerase IV</fullName>
        <ecNumber evidence="2">2.7.7.7</ecNumber>
    </submittedName>
</protein>
<accession>A0A644Z562</accession>